<feature type="chain" id="PRO_5043350516" evidence="2">
    <location>
        <begin position="25"/>
        <end position="191"/>
    </location>
</feature>
<proteinExistence type="predicted"/>
<protein>
    <submittedName>
        <fullName evidence="3">Uncharacterized protein</fullName>
    </submittedName>
</protein>
<evidence type="ECO:0000256" key="1">
    <source>
        <dbReference type="SAM" id="MobiDB-lite"/>
    </source>
</evidence>
<comment type="caution">
    <text evidence="3">The sequence shown here is derived from an EMBL/GenBank/DDBJ whole genome shotgun (WGS) entry which is preliminary data.</text>
</comment>
<evidence type="ECO:0000313" key="3">
    <source>
        <dbReference type="EMBL" id="KAJ8945939.1"/>
    </source>
</evidence>
<name>A0AAV8Y5G3_9CUCU</name>
<keyword evidence="2" id="KW-0732">Signal</keyword>
<organism evidence="3 4">
    <name type="scientific">Aromia moschata</name>
    <dbReference type="NCBI Taxonomy" id="1265417"/>
    <lineage>
        <taxon>Eukaryota</taxon>
        <taxon>Metazoa</taxon>
        <taxon>Ecdysozoa</taxon>
        <taxon>Arthropoda</taxon>
        <taxon>Hexapoda</taxon>
        <taxon>Insecta</taxon>
        <taxon>Pterygota</taxon>
        <taxon>Neoptera</taxon>
        <taxon>Endopterygota</taxon>
        <taxon>Coleoptera</taxon>
        <taxon>Polyphaga</taxon>
        <taxon>Cucujiformia</taxon>
        <taxon>Chrysomeloidea</taxon>
        <taxon>Cerambycidae</taxon>
        <taxon>Cerambycinae</taxon>
        <taxon>Callichromatini</taxon>
        <taxon>Aromia</taxon>
    </lineage>
</organism>
<dbReference type="AlphaFoldDB" id="A0AAV8Y5G3"/>
<feature type="region of interest" description="Disordered" evidence="1">
    <location>
        <begin position="78"/>
        <end position="191"/>
    </location>
</feature>
<sequence length="191" mass="19312">MSSRQSKTWIRSPIFCCSLVVAEAVQQPAAPVLSSDPWNDFGSTADATVGGWADFNAASFDAGFATFNDDFPRKGAATAGARKDAKPAAEKVVGGEASPKDAKTNSTKKAAQAAMGGGAEPKVADAVKSGAESKVADAVKSAAGDLGDEPLGTRKAHDAPAVAPEPSKRIEGDCSVQSGSTDKGAAEKEKA</sequence>
<evidence type="ECO:0000313" key="4">
    <source>
        <dbReference type="Proteomes" id="UP001162162"/>
    </source>
</evidence>
<dbReference type="Proteomes" id="UP001162162">
    <property type="component" value="Unassembled WGS sequence"/>
</dbReference>
<feature type="signal peptide" evidence="2">
    <location>
        <begin position="1"/>
        <end position="24"/>
    </location>
</feature>
<evidence type="ECO:0000256" key="2">
    <source>
        <dbReference type="SAM" id="SignalP"/>
    </source>
</evidence>
<reference evidence="3" key="1">
    <citation type="journal article" date="2023" name="Insect Mol. Biol.">
        <title>Genome sequencing provides insights into the evolution of gene families encoding plant cell wall-degrading enzymes in longhorned beetles.</title>
        <authorList>
            <person name="Shin N.R."/>
            <person name="Okamura Y."/>
            <person name="Kirsch R."/>
            <person name="Pauchet Y."/>
        </authorList>
    </citation>
    <scope>NUCLEOTIDE SEQUENCE</scope>
    <source>
        <strain evidence="3">AMC_N1</strain>
    </source>
</reference>
<keyword evidence="4" id="KW-1185">Reference proteome</keyword>
<gene>
    <name evidence="3" type="ORF">NQ318_016767</name>
</gene>
<dbReference type="EMBL" id="JAPWTK010000202">
    <property type="protein sequence ID" value="KAJ8945939.1"/>
    <property type="molecule type" value="Genomic_DNA"/>
</dbReference>
<accession>A0AAV8Y5G3</accession>